<evidence type="ECO:0000313" key="2">
    <source>
        <dbReference type="Proteomes" id="UP001627154"/>
    </source>
</evidence>
<gene>
    <name evidence="1" type="ORF">TKK_004138</name>
</gene>
<dbReference type="AlphaFoldDB" id="A0ABD2XDP0"/>
<dbReference type="EMBL" id="JBJJXI010000032">
    <property type="protein sequence ID" value="KAL3402989.1"/>
    <property type="molecule type" value="Genomic_DNA"/>
</dbReference>
<evidence type="ECO:0008006" key="3">
    <source>
        <dbReference type="Google" id="ProtNLM"/>
    </source>
</evidence>
<keyword evidence="2" id="KW-1185">Reference proteome</keyword>
<name>A0ABD2XDP0_9HYME</name>
<sequence length="156" mass="17236">MCNESLAGCCIIWCCVQHPLRVSSGRLLYPPSGLIVIFAAEAAERPASWFGIFIRTSRGKECTHGTYLPEAAAREQSVCLVQTRARVFTAYKRVRINSLACAPQFNNLTSYRLCVCCAALGNDVANTAAVAARIYTHIHKVTWLIVLMQSCNIFAY</sequence>
<reference evidence="1 2" key="1">
    <citation type="journal article" date="2024" name="bioRxiv">
        <title>A reference genome for Trichogramma kaykai: A tiny desert-dwelling parasitoid wasp with competing sex-ratio distorters.</title>
        <authorList>
            <person name="Culotta J."/>
            <person name="Lindsey A.R."/>
        </authorList>
    </citation>
    <scope>NUCLEOTIDE SEQUENCE [LARGE SCALE GENOMIC DNA]</scope>
    <source>
        <strain evidence="1 2">KSX58</strain>
    </source>
</reference>
<dbReference type="Proteomes" id="UP001627154">
    <property type="component" value="Unassembled WGS sequence"/>
</dbReference>
<proteinExistence type="predicted"/>
<comment type="caution">
    <text evidence="1">The sequence shown here is derived from an EMBL/GenBank/DDBJ whole genome shotgun (WGS) entry which is preliminary data.</text>
</comment>
<protein>
    <recommendedName>
        <fullName evidence="3">Secreted protein</fullName>
    </recommendedName>
</protein>
<evidence type="ECO:0000313" key="1">
    <source>
        <dbReference type="EMBL" id="KAL3402989.1"/>
    </source>
</evidence>
<accession>A0ABD2XDP0</accession>
<organism evidence="1 2">
    <name type="scientific">Trichogramma kaykai</name>
    <dbReference type="NCBI Taxonomy" id="54128"/>
    <lineage>
        <taxon>Eukaryota</taxon>
        <taxon>Metazoa</taxon>
        <taxon>Ecdysozoa</taxon>
        <taxon>Arthropoda</taxon>
        <taxon>Hexapoda</taxon>
        <taxon>Insecta</taxon>
        <taxon>Pterygota</taxon>
        <taxon>Neoptera</taxon>
        <taxon>Endopterygota</taxon>
        <taxon>Hymenoptera</taxon>
        <taxon>Apocrita</taxon>
        <taxon>Proctotrupomorpha</taxon>
        <taxon>Chalcidoidea</taxon>
        <taxon>Trichogrammatidae</taxon>
        <taxon>Trichogramma</taxon>
    </lineage>
</organism>